<dbReference type="InterPro" id="IPR003593">
    <property type="entry name" value="AAA+_ATPase"/>
</dbReference>
<dbReference type="InterPro" id="IPR040627">
    <property type="entry name" value="T3SS_ATPase_C"/>
</dbReference>
<dbReference type="AlphaFoldDB" id="A5D0F3"/>
<dbReference type="GO" id="GO:0046933">
    <property type="term" value="F:proton-transporting ATP synthase activity, rotational mechanism"/>
    <property type="evidence" value="ECO:0007669"/>
    <property type="project" value="TreeGrafter"/>
</dbReference>
<dbReference type="NCBIfam" id="TIGR03497">
    <property type="entry name" value="FliI_clade2"/>
    <property type="match status" value="1"/>
</dbReference>
<feature type="domain" description="AAA+ ATPase" evidence="10">
    <location>
        <begin position="162"/>
        <end position="343"/>
    </location>
</feature>
<reference evidence="12" key="1">
    <citation type="journal article" date="2008" name="Genome Res.">
        <title>The genome of Pelotomaculum thermopropionicum reveals niche-associated evolution in anaerobic microbiota.</title>
        <authorList>
            <person name="Kosaka T."/>
            <person name="Kato S."/>
            <person name="Shimoyama T."/>
            <person name="Ishii S."/>
            <person name="Abe T."/>
            <person name="Watanabe K."/>
        </authorList>
    </citation>
    <scope>NUCLEOTIDE SEQUENCE [LARGE SCALE GENOMIC DNA]</scope>
    <source>
        <strain evidence="12">DSM 13744 / JCM 10971 / SI</strain>
    </source>
</reference>
<gene>
    <name evidence="11" type="primary">FliI</name>
    <name evidence="11" type="ordered locus">PTH_2085</name>
</gene>
<protein>
    <submittedName>
        <fullName evidence="11">Flagellar biosynthesis/type III secretory pathway ATPase</fullName>
    </submittedName>
</protein>
<sequence>MESFSIDISHWRSRLKEARLLRLTGQVTRVIGLTVEVKGINASIGEVCEITVPGEPEPVRAEVVGFRDGSTLLMPLGELKGIYQGCSVTPSGRPFTIKVGEGLLGRVLNGLGEPMDGLGPVGGRTENYPVDNRPPNPLKRRRITEVLSTGVRAVDGLLTCGRGQRIGIFSGSGVGKSTLLGMVSRFSDADVNVIGLIGERGREVLDFIETDLGPEGLARSVVVVATSEQPALVRLKGAFVACAVAEYFRDQGRDVLLMMDSITRFAMAQREVGLAIGEPPATKGYTPSVFALLPRLLERAGMSSAGSITAFFTVLVDGDDLNEPISDAVRGILDGHIVLSRSLAASNHFPAVDVLNSVSRLMPDITTEEHRAWAGRLRDLLAAYRQAEDLINIGAYVAGSNPRVDEAIACYQDIVAFLRQDLKEHARFEETLAMLEKIVNRGVNGQ</sequence>
<dbReference type="Proteomes" id="UP000006556">
    <property type="component" value="Chromosome"/>
</dbReference>
<evidence type="ECO:0000256" key="5">
    <source>
        <dbReference type="ARBA" id="ARBA00022840"/>
    </source>
</evidence>
<dbReference type="SMART" id="SM00382">
    <property type="entry name" value="AAA"/>
    <property type="match status" value="1"/>
</dbReference>
<keyword evidence="4" id="KW-0547">Nucleotide-binding</keyword>
<keyword evidence="3" id="KW-0963">Cytoplasm</keyword>
<dbReference type="InterPro" id="IPR020003">
    <property type="entry name" value="ATPase_a/bsu_AS"/>
</dbReference>
<proteinExistence type="predicted"/>
<evidence type="ECO:0000256" key="7">
    <source>
        <dbReference type="ARBA" id="ARBA00022967"/>
    </source>
</evidence>
<dbReference type="Pfam" id="PF00006">
    <property type="entry name" value="ATP-synt_ab"/>
    <property type="match status" value="1"/>
</dbReference>
<keyword evidence="7" id="KW-1278">Translocase</keyword>
<dbReference type="CDD" id="cd18114">
    <property type="entry name" value="ATP-synt_flagellum-secretory_path_III_C"/>
    <property type="match status" value="1"/>
</dbReference>
<dbReference type="CDD" id="cd01136">
    <property type="entry name" value="ATPase_flagellum-secretory_path_III"/>
    <property type="match status" value="1"/>
</dbReference>
<evidence type="ECO:0000256" key="9">
    <source>
        <dbReference type="ARBA" id="ARBA00034006"/>
    </source>
</evidence>
<evidence type="ECO:0000256" key="1">
    <source>
        <dbReference type="ARBA" id="ARBA00004496"/>
    </source>
</evidence>
<comment type="subcellular location">
    <subcellularLocation>
        <location evidence="1">Cytoplasm</location>
    </subcellularLocation>
</comment>
<evidence type="ECO:0000256" key="8">
    <source>
        <dbReference type="ARBA" id="ARBA00023065"/>
    </source>
</evidence>
<evidence type="ECO:0000259" key="10">
    <source>
        <dbReference type="SMART" id="SM00382"/>
    </source>
</evidence>
<dbReference type="FunFam" id="3.40.50.12240:FF:000002">
    <property type="entry name" value="Flagellum-specific ATP synthase FliI"/>
    <property type="match status" value="1"/>
</dbReference>
<dbReference type="InterPro" id="IPR000194">
    <property type="entry name" value="ATPase_F1/V1/A1_a/bsu_nucl-bd"/>
</dbReference>
<evidence type="ECO:0000313" key="11">
    <source>
        <dbReference type="EMBL" id="BAF60266.1"/>
    </source>
</evidence>
<dbReference type="InterPro" id="IPR027417">
    <property type="entry name" value="P-loop_NTPase"/>
</dbReference>
<keyword evidence="6" id="KW-0653">Protein transport</keyword>
<evidence type="ECO:0000313" key="12">
    <source>
        <dbReference type="Proteomes" id="UP000006556"/>
    </source>
</evidence>
<dbReference type="HOGENOM" id="CLU_022398_5_1_9"/>
<keyword evidence="5" id="KW-0067">ATP-binding</keyword>
<keyword evidence="2" id="KW-0813">Transport</keyword>
<dbReference type="GO" id="GO:0005524">
    <property type="term" value="F:ATP binding"/>
    <property type="evidence" value="ECO:0007669"/>
    <property type="project" value="UniProtKB-KW"/>
</dbReference>
<dbReference type="GO" id="GO:0008564">
    <property type="term" value="F:protein-exporting ATPase activity"/>
    <property type="evidence" value="ECO:0007669"/>
    <property type="project" value="UniProtKB-EC"/>
</dbReference>
<accession>A5D0F3</accession>
<evidence type="ECO:0000256" key="4">
    <source>
        <dbReference type="ARBA" id="ARBA00022741"/>
    </source>
</evidence>
<keyword evidence="11" id="KW-0969">Cilium</keyword>
<dbReference type="PANTHER" id="PTHR15184:SF9">
    <property type="entry name" value="SPI-1 TYPE 3 SECRETION SYSTEM ATPASE"/>
    <property type="match status" value="1"/>
</dbReference>
<dbReference type="GO" id="GO:0044780">
    <property type="term" value="P:bacterial-type flagellum assembly"/>
    <property type="evidence" value="ECO:0007669"/>
    <property type="project" value="InterPro"/>
</dbReference>
<dbReference type="CDD" id="cd18117">
    <property type="entry name" value="ATP-synt_flagellum-secretory_path_III_N"/>
    <property type="match status" value="1"/>
</dbReference>
<keyword evidence="11" id="KW-0282">Flagellum</keyword>
<keyword evidence="12" id="KW-1185">Reference proteome</keyword>
<dbReference type="Pfam" id="PF18269">
    <property type="entry name" value="T3SS_ATPase_C"/>
    <property type="match status" value="1"/>
</dbReference>
<dbReference type="KEGG" id="pth:PTH_2085"/>
<dbReference type="NCBIfam" id="TIGR01026">
    <property type="entry name" value="fliI_yscN"/>
    <property type="match status" value="1"/>
</dbReference>
<dbReference type="STRING" id="370438.PTH_2085"/>
<dbReference type="eggNOG" id="COG1157">
    <property type="taxonomic scope" value="Bacteria"/>
</dbReference>
<evidence type="ECO:0000256" key="3">
    <source>
        <dbReference type="ARBA" id="ARBA00022490"/>
    </source>
</evidence>
<evidence type="ECO:0000256" key="6">
    <source>
        <dbReference type="ARBA" id="ARBA00022927"/>
    </source>
</evidence>
<dbReference type="EMBL" id="AP009389">
    <property type="protein sequence ID" value="BAF60266.1"/>
    <property type="molecule type" value="Genomic_DNA"/>
</dbReference>
<evidence type="ECO:0000256" key="2">
    <source>
        <dbReference type="ARBA" id="ARBA00022448"/>
    </source>
</evidence>
<comment type="catalytic activity">
    <reaction evidence="9">
        <text>ATP + H2O + cellular proteinSide 1 = ADP + phosphate + cellular proteinSide 2.</text>
        <dbReference type="EC" id="7.4.2.8"/>
    </reaction>
</comment>
<dbReference type="Pfam" id="PF02874">
    <property type="entry name" value="ATP-synt_ab_N"/>
    <property type="match status" value="1"/>
</dbReference>
<dbReference type="GO" id="GO:0005737">
    <property type="term" value="C:cytoplasm"/>
    <property type="evidence" value="ECO:0007669"/>
    <property type="project" value="UniProtKB-SubCell"/>
</dbReference>
<dbReference type="PANTHER" id="PTHR15184">
    <property type="entry name" value="ATP SYNTHASE"/>
    <property type="match status" value="1"/>
</dbReference>
<name>A5D0F3_PELTS</name>
<dbReference type="GO" id="GO:0030257">
    <property type="term" value="C:type III protein secretion system complex"/>
    <property type="evidence" value="ECO:0007669"/>
    <property type="project" value="InterPro"/>
</dbReference>
<dbReference type="GO" id="GO:0030254">
    <property type="term" value="P:protein secretion by the type III secretion system"/>
    <property type="evidence" value="ECO:0007669"/>
    <property type="project" value="InterPro"/>
</dbReference>
<dbReference type="InterPro" id="IPR005714">
    <property type="entry name" value="ATPase_T3SS_FliI/YscN"/>
</dbReference>
<keyword evidence="8" id="KW-0406">Ion transport</keyword>
<organism evidence="11 12">
    <name type="scientific">Pelotomaculum thermopropionicum (strain DSM 13744 / JCM 10971 / SI)</name>
    <dbReference type="NCBI Taxonomy" id="370438"/>
    <lineage>
        <taxon>Bacteria</taxon>
        <taxon>Bacillati</taxon>
        <taxon>Bacillota</taxon>
        <taxon>Clostridia</taxon>
        <taxon>Eubacteriales</taxon>
        <taxon>Desulfotomaculaceae</taxon>
        <taxon>Pelotomaculum</taxon>
    </lineage>
</organism>
<dbReference type="SUPFAM" id="SSF52540">
    <property type="entry name" value="P-loop containing nucleoside triphosphate hydrolases"/>
    <property type="match status" value="1"/>
</dbReference>
<dbReference type="PROSITE" id="PS00152">
    <property type="entry name" value="ATPASE_ALPHA_BETA"/>
    <property type="match status" value="1"/>
</dbReference>
<dbReference type="GO" id="GO:0016887">
    <property type="term" value="F:ATP hydrolysis activity"/>
    <property type="evidence" value="ECO:0007669"/>
    <property type="project" value="InterPro"/>
</dbReference>
<keyword evidence="11" id="KW-0966">Cell projection</keyword>
<dbReference type="InterPro" id="IPR022425">
    <property type="entry name" value="FliI_clade2"/>
</dbReference>
<dbReference type="Gene3D" id="3.40.50.12240">
    <property type="match status" value="1"/>
</dbReference>
<dbReference type="GO" id="GO:0071973">
    <property type="term" value="P:bacterial-type flagellum-dependent cell motility"/>
    <property type="evidence" value="ECO:0007669"/>
    <property type="project" value="InterPro"/>
</dbReference>
<dbReference type="InterPro" id="IPR050053">
    <property type="entry name" value="ATPase_alpha/beta_chains"/>
</dbReference>
<dbReference type="InterPro" id="IPR004100">
    <property type="entry name" value="ATPase_F1/V1/A1_a/bsu_N"/>
</dbReference>